<feature type="region of interest" description="Disordered" evidence="5">
    <location>
        <begin position="1"/>
        <end position="74"/>
    </location>
</feature>
<feature type="compositionally biased region" description="Basic and acidic residues" evidence="5">
    <location>
        <begin position="48"/>
        <end position="72"/>
    </location>
</feature>
<feature type="transmembrane region" description="Helical" evidence="6">
    <location>
        <begin position="198"/>
        <end position="221"/>
    </location>
</feature>
<evidence type="ECO:0000256" key="6">
    <source>
        <dbReference type="SAM" id="Phobius"/>
    </source>
</evidence>
<comment type="subcellular location">
    <subcellularLocation>
        <location evidence="1">Membrane</location>
        <topology evidence="1">Multi-pass membrane protein</topology>
    </subcellularLocation>
</comment>
<dbReference type="InterPro" id="IPR004776">
    <property type="entry name" value="Mem_transp_PIN-like"/>
</dbReference>
<reference evidence="7" key="1">
    <citation type="submission" date="2023-07" db="EMBL/GenBank/DDBJ databases">
        <title>Black Yeasts Isolated from many extreme environments.</title>
        <authorList>
            <person name="Coleine C."/>
            <person name="Stajich J.E."/>
            <person name="Selbmann L."/>
        </authorList>
    </citation>
    <scope>NUCLEOTIDE SEQUENCE</scope>
    <source>
        <strain evidence="7">CCFEE 5485</strain>
    </source>
</reference>
<dbReference type="Pfam" id="PF03547">
    <property type="entry name" value="Mem_trans"/>
    <property type="match status" value="1"/>
</dbReference>
<gene>
    <name evidence="7" type="ORF">LTR78_008308</name>
</gene>
<feature type="transmembrane region" description="Helical" evidence="6">
    <location>
        <begin position="266"/>
        <end position="289"/>
    </location>
</feature>
<comment type="caution">
    <text evidence="7">The sequence shown here is derived from an EMBL/GenBank/DDBJ whole genome shotgun (WGS) entry which is preliminary data.</text>
</comment>
<dbReference type="PANTHER" id="PTHR31794:SF4">
    <property type="entry name" value="AUXIN EFFLUX TRANSPORTER FAMILY PROTEIN (EUROFUNG)"/>
    <property type="match status" value="1"/>
</dbReference>
<organism evidence="7 8">
    <name type="scientific">Recurvomyces mirabilis</name>
    <dbReference type="NCBI Taxonomy" id="574656"/>
    <lineage>
        <taxon>Eukaryota</taxon>
        <taxon>Fungi</taxon>
        <taxon>Dikarya</taxon>
        <taxon>Ascomycota</taxon>
        <taxon>Pezizomycotina</taxon>
        <taxon>Dothideomycetes</taxon>
        <taxon>Dothideomycetidae</taxon>
        <taxon>Mycosphaerellales</taxon>
        <taxon>Teratosphaeriaceae</taxon>
        <taxon>Recurvomyces</taxon>
    </lineage>
</organism>
<feature type="transmembrane region" description="Helical" evidence="6">
    <location>
        <begin position="233"/>
        <end position="254"/>
    </location>
</feature>
<sequence>MISNSLTFALGPRLLKPHDEDEPQSWKQGEMKVEETHPGATNGYPYIQREDDQEHAHDDERDNEDEQRRVDEETSLLPKPLIQVSYKAGDRLYFRTKHWWDNQPKWIQTPLDILYSFVNAPLIGAVIGAIIGLVPALHKLFFSETNEGGYFNAWLTTPVQNIGSLFATLQVLVVGVKLSQSMRKMKQGEDSGRVPWSIVSFVSVIRFLIWPAISIPIIWVLAIKTNSLANDPVLWFCMMLIPIGPTAMILVALSDVNGSEESEKMAIAKFLTISYAITPLVSIAVVGALKATESAIG</sequence>
<feature type="transmembrane region" description="Helical" evidence="6">
    <location>
        <begin position="113"/>
        <end position="138"/>
    </location>
</feature>
<feature type="transmembrane region" description="Helical" evidence="6">
    <location>
        <begin position="158"/>
        <end position="178"/>
    </location>
</feature>
<keyword evidence="3 6" id="KW-1133">Transmembrane helix</keyword>
<dbReference type="EMBL" id="JAUTXT010000039">
    <property type="protein sequence ID" value="KAK3671763.1"/>
    <property type="molecule type" value="Genomic_DNA"/>
</dbReference>
<evidence type="ECO:0000256" key="4">
    <source>
        <dbReference type="ARBA" id="ARBA00023136"/>
    </source>
</evidence>
<keyword evidence="8" id="KW-1185">Reference proteome</keyword>
<keyword evidence="2 6" id="KW-0812">Transmembrane</keyword>
<evidence type="ECO:0000313" key="8">
    <source>
        <dbReference type="Proteomes" id="UP001274830"/>
    </source>
</evidence>
<evidence type="ECO:0008006" key="9">
    <source>
        <dbReference type="Google" id="ProtNLM"/>
    </source>
</evidence>
<evidence type="ECO:0000256" key="1">
    <source>
        <dbReference type="ARBA" id="ARBA00004141"/>
    </source>
</evidence>
<accession>A0AAE0TTB8</accession>
<protein>
    <recommendedName>
        <fullName evidence="9">Membrane transporter</fullName>
    </recommendedName>
</protein>
<dbReference type="Proteomes" id="UP001274830">
    <property type="component" value="Unassembled WGS sequence"/>
</dbReference>
<keyword evidence="4 6" id="KW-0472">Membrane</keyword>
<dbReference type="PANTHER" id="PTHR31794">
    <property type="entry name" value="AUXIN EFFLUX TRANSPORTER FAMILY PROTEIN (EUROFUNG)"/>
    <property type="match status" value="1"/>
</dbReference>
<dbReference type="GO" id="GO:0005783">
    <property type="term" value="C:endoplasmic reticulum"/>
    <property type="evidence" value="ECO:0007669"/>
    <property type="project" value="TreeGrafter"/>
</dbReference>
<dbReference type="GO" id="GO:0055085">
    <property type="term" value="P:transmembrane transport"/>
    <property type="evidence" value="ECO:0007669"/>
    <property type="project" value="InterPro"/>
</dbReference>
<evidence type="ECO:0000256" key="3">
    <source>
        <dbReference type="ARBA" id="ARBA00022989"/>
    </source>
</evidence>
<evidence type="ECO:0000313" key="7">
    <source>
        <dbReference type="EMBL" id="KAK3671763.1"/>
    </source>
</evidence>
<evidence type="ECO:0000256" key="5">
    <source>
        <dbReference type="SAM" id="MobiDB-lite"/>
    </source>
</evidence>
<dbReference type="GO" id="GO:0016020">
    <property type="term" value="C:membrane"/>
    <property type="evidence" value="ECO:0007669"/>
    <property type="project" value="UniProtKB-SubCell"/>
</dbReference>
<proteinExistence type="predicted"/>
<evidence type="ECO:0000256" key="2">
    <source>
        <dbReference type="ARBA" id="ARBA00022692"/>
    </source>
</evidence>
<dbReference type="AlphaFoldDB" id="A0AAE0TTB8"/>
<name>A0AAE0TTB8_9PEZI</name>